<dbReference type="InterPro" id="IPR026113">
    <property type="entry name" value="METTL2/6/8-like"/>
</dbReference>
<dbReference type="EMBL" id="JABSTR010000004">
    <property type="protein sequence ID" value="KAH9366252.1"/>
    <property type="molecule type" value="Genomic_DNA"/>
</dbReference>
<accession>A0A9J6FW18</accession>
<evidence type="ECO:0000313" key="5">
    <source>
        <dbReference type="EMBL" id="KAH9366252.1"/>
    </source>
</evidence>
<comment type="caution">
    <text evidence="5">The sequence shown here is derived from an EMBL/GenBank/DDBJ whole genome shotgun (WGS) entry which is preliminary data.</text>
</comment>
<evidence type="ECO:0000259" key="4">
    <source>
        <dbReference type="Pfam" id="PF08242"/>
    </source>
</evidence>
<comment type="similarity">
    <text evidence="1">Belongs to the methyltransferase superfamily. METL family.</text>
</comment>
<dbReference type="Proteomes" id="UP000821853">
    <property type="component" value="Chromosome 2"/>
</dbReference>
<dbReference type="PANTHER" id="PTHR22809:SF11">
    <property type="entry name" value="TRNA N(3)-METHYLCYTIDINE METHYLTRANSFERASE METTL2"/>
    <property type="match status" value="1"/>
</dbReference>
<protein>
    <recommendedName>
        <fullName evidence="4">Methyltransferase type 12 domain-containing protein</fullName>
    </recommendedName>
</protein>
<dbReference type="GO" id="GO:0052735">
    <property type="term" value="F:tRNA (cytidine-3-)-methyltransferase activity"/>
    <property type="evidence" value="ECO:0007669"/>
    <property type="project" value="TreeGrafter"/>
</dbReference>
<dbReference type="GO" id="GO:0032259">
    <property type="term" value="P:methylation"/>
    <property type="evidence" value="ECO:0007669"/>
    <property type="project" value="UniProtKB-KW"/>
</dbReference>
<dbReference type="SUPFAM" id="SSF53335">
    <property type="entry name" value="S-adenosyl-L-methionine-dependent methyltransferases"/>
    <property type="match status" value="1"/>
</dbReference>
<keyword evidence="3" id="KW-0808">Transferase</keyword>
<dbReference type="OMA" id="PAKYWDI"/>
<dbReference type="FunFam" id="3.40.50.150:FF:000145">
    <property type="entry name" value="Methyltransferase-like protein"/>
    <property type="match status" value="1"/>
</dbReference>
<reference evidence="5 6" key="1">
    <citation type="journal article" date="2020" name="Cell">
        <title>Large-Scale Comparative Analyses of Tick Genomes Elucidate Their Genetic Diversity and Vector Capacities.</title>
        <authorList>
            <consortium name="Tick Genome and Microbiome Consortium (TIGMIC)"/>
            <person name="Jia N."/>
            <person name="Wang J."/>
            <person name="Shi W."/>
            <person name="Du L."/>
            <person name="Sun Y."/>
            <person name="Zhan W."/>
            <person name="Jiang J.F."/>
            <person name="Wang Q."/>
            <person name="Zhang B."/>
            <person name="Ji P."/>
            <person name="Bell-Sakyi L."/>
            <person name="Cui X.M."/>
            <person name="Yuan T.T."/>
            <person name="Jiang B.G."/>
            <person name="Yang W.F."/>
            <person name="Lam T.T."/>
            <person name="Chang Q.C."/>
            <person name="Ding S.J."/>
            <person name="Wang X.J."/>
            <person name="Zhu J.G."/>
            <person name="Ruan X.D."/>
            <person name="Zhao L."/>
            <person name="Wei J.T."/>
            <person name="Ye R.Z."/>
            <person name="Que T.C."/>
            <person name="Du C.H."/>
            <person name="Zhou Y.H."/>
            <person name="Cheng J.X."/>
            <person name="Dai P.F."/>
            <person name="Guo W.B."/>
            <person name="Han X.H."/>
            <person name="Huang E.J."/>
            <person name="Li L.F."/>
            <person name="Wei W."/>
            <person name="Gao Y.C."/>
            <person name="Liu J.Z."/>
            <person name="Shao H.Z."/>
            <person name="Wang X."/>
            <person name="Wang C.C."/>
            <person name="Yang T.C."/>
            <person name="Huo Q.B."/>
            <person name="Li W."/>
            <person name="Chen H.Y."/>
            <person name="Chen S.E."/>
            <person name="Zhou L.G."/>
            <person name="Ni X.B."/>
            <person name="Tian J.H."/>
            <person name="Sheng Y."/>
            <person name="Liu T."/>
            <person name="Pan Y.S."/>
            <person name="Xia L.Y."/>
            <person name="Li J."/>
            <person name="Zhao F."/>
            <person name="Cao W.C."/>
        </authorList>
    </citation>
    <scope>NUCLEOTIDE SEQUENCE [LARGE SCALE GENOMIC DNA]</scope>
    <source>
        <strain evidence="5">HaeL-2018</strain>
    </source>
</reference>
<dbReference type="InterPro" id="IPR013217">
    <property type="entry name" value="Methyltransf_12"/>
</dbReference>
<dbReference type="CDD" id="cd02440">
    <property type="entry name" value="AdoMet_MTases"/>
    <property type="match status" value="1"/>
</dbReference>
<keyword evidence="2" id="KW-0489">Methyltransferase</keyword>
<evidence type="ECO:0000256" key="2">
    <source>
        <dbReference type="ARBA" id="ARBA00022603"/>
    </source>
</evidence>
<dbReference type="Pfam" id="PF08242">
    <property type="entry name" value="Methyltransf_12"/>
    <property type="match status" value="1"/>
</dbReference>
<organism evidence="5 6">
    <name type="scientific">Haemaphysalis longicornis</name>
    <name type="common">Bush tick</name>
    <dbReference type="NCBI Taxonomy" id="44386"/>
    <lineage>
        <taxon>Eukaryota</taxon>
        <taxon>Metazoa</taxon>
        <taxon>Ecdysozoa</taxon>
        <taxon>Arthropoda</taxon>
        <taxon>Chelicerata</taxon>
        <taxon>Arachnida</taxon>
        <taxon>Acari</taxon>
        <taxon>Parasitiformes</taxon>
        <taxon>Ixodida</taxon>
        <taxon>Ixodoidea</taxon>
        <taxon>Ixodidae</taxon>
        <taxon>Haemaphysalinae</taxon>
        <taxon>Haemaphysalis</taxon>
    </lineage>
</organism>
<evidence type="ECO:0000256" key="1">
    <source>
        <dbReference type="ARBA" id="ARBA00009725"/>
    </source>
</evidence>
<evidence type="ECO:0000313" key="6">
    <source>
        <dbReference type="Proteomes" id="UP000821853"/>
    </source>
</evidence>
<dbReference type="Gene3D" id="3.40.50.150">
    <property type="entry name" value="Vaccinia Virus protein VP39"/>
    <property type="match status" value="1"/>
</dbReference>
<dbReference type="VEuPathDB" id="VectorBase:HLOH_065472"/>
<gene>
    <name evidence="5" type="ORF">HPB48_008328</name>
</gene>
<dbReference type="OrthoDB" id="417697at2759"/>
<proteinExistence type="inferred from homology"/>
<name>A0A9J6FW18_HAELO</name>
<dbReference type="InterPro" id="IPR029063">
    <property type="entry name" value="SAM-dependent_MTases_sf"/>
</dbReference>
<feature type="domain" description="Methyltransferase type 12" evidence="4">
    <location>
        <begin position="148"/>
        <end position="249"/>
    </location>
</feature>
<dbReference type="PANTHER" id="PTHR22809">
    <property type="entry name" value="METHYLTRANSFERASE-RELATED"/>
    <property type="match status" value="1"/>
</dbReference>
<keyword evidence="6" id="KW-1185">Reference proteome</keyword>
<sequence>MSRRLSLLSISRVLLRRHRFRRPVIRRCAADSKGAGSILGRGGCFPDGSCRDRDDVSWTEEQLEAAKQKVNENSVVKVDAALKDQYEEEAAQYWDKFYGIHSNRFFKDRHWLFVEFPELLPGNIPAKDLPEKDGTEAYPGEAASLRILEVGCGVGNTVFPILEVNRDPKLFVYGCDFSPTAVAVLKEHKDYDEKRCHAFVCDVTKEWEAPFPEESLDIIMLIFVLSAISPDRMQHVVDSAARYLKPGGKVIFRDYGRYDMAQLRFKNGRCIEDNFYARGDGTRVYFFTQDELTQMFAKAGFAEEQNHLDRRLQVNRGRLLRMYRVWIQARFRKEPVAGRMMRPCTRWIVATVLRAEPAWIPYFQSHPAGIWSEWSMMWQASIW</sequence>
<dbReference type="AlphaFoldDB" id="A0A9J6FW18"/>
<evidence type="ECO:0000256" key="3">
    <source>
        <dbReference type="ARBA" id="ARBA00022679"/>
    </source>
</evidence>